<dbReference type="InterPro" id="IPR008395">
    <property type="entry name" value="Agenet-like_dom"/>
</dbReference>
<feature type="signal peptide" evidence="1">
    <location>
        <begin position="1"/>
        <end position="18"/>
    </location>
</feature>
<evidence type="ECO:0000313" key="3">
    <source>
        <dbReference type="EMBL" id="CAD8858179.1"/>
    </source>
</evidence>
<protein>
    <recommendedName>
        <fullName evidence="2">Agenet-like domain-containing protein</fullName>
    </recommendedName>
</protein>
<accession>A0A7S1ALE4</accession>
<evidence type="ECO:0000259" key="2">
    <source>
        <dbReference type="Pfam" id="PF05641"/>
    </source>
</evidence>
<gene>
    <name evidence="3" type="ORF">NSCI0253_LOCUS32532</name>
</gene>
<evidence type="ECO:0000256" key="1">
    <source>
        <dbReference type="SAM" id="SignalP"/>
    </source>
</evidence>
<name>A0A7S1ALE4_NOCSC</name>
<keyword evidence="1" id="KW-0732">Signal</keyword>
<dbReference type="EMBL" id="HBFQ01045722">
    <property type="protein sequence ID" value="CAD8858179.1"/>
    <property type="molecule type" value="Transcribed_RNA"/>
</dbReference>
<feature type="chain" id="PRO_5031227471" description="Agenet-like domain-containing protein" evidence="1">
    <location>
        <begin position="19"/>
        <end position="221"/>
    </location>
</feature>
<proteinExistence type="predicted"/>
<sequence length="221" mass="25690">MGDFRRVVFCCLLTVVRCKMSGCIMGEMVWAVFQGIADLGRGGYEQCNAAHDGCWFPARVASFDGDFYIVEWDDGDRLHRRVPAGLVRRRFTEELCSVPVVYDSDDPEDLWQPSEIPCTILLRLHWNASKVKWRKKAVSKLRKEHLPDEVIGGFEWHVIFRFRVVNQCERVFKTIHKVLKTCADPEECYAHEYVKGIEYVGDDPNTRKVSGRHLHEQRDEL</sequence>
<reference evidence="3" key="1">
    <citation type="submission" date="2021-01" db="EMBL/GenBank/DDBJ databases">
        <authorList>
            <person name="Corre E."/>
            <person name="Pelletier E."/>
            <person name="Niang G."/>
            <person name="Scheremetjew M."/>
            <person name="Finn R."/>
            <person name="Kale V."/>
            <person name="Holt S."/>
            <person name="Cochrane G."/>
            <person name="Meng A."/>
            <person name="Brown T."/>
            <person name="Cohen L."/>
        </authorList>
    </citation>
    <scope>NUCLEOTIDE SEQUENCE</scope>
</reference>
<dbReference type="AlphaFoldDB" id="A0A7S1ALE4"/>
<dbReference type="Pfam" id="PF05641">
    <property type="entry name" value="Agenet"/>
    <property type="match status" value="1"/>
</dbReference>
<feature type="domain" description="Agenet-like" evidence="2">
    <location>
        <begin position="51"/>
        <end position="89"/>
    </location>
</feature>
<organism evidence="3">
    <name type="scientific">Noctiluca scintillans</name>
    <name type="common">Sea sparkle</name>
    <name type="synonym">Red tide dinoflagellate</name>
    <dbReference type="NCBI Taxonomy" id="2966"/>
    <lineage>
        <taxon>Eukaryota</taxon>
        <taxon>Sar</taxon>
        <taxon>Alveolata</taxon>
        <taxon>Dinophyceae</taxon>
        <taxon>Noctilucales</taxon>
        <taxon>Noctilucaceae</taxon>
        <taxon>Noctiluca</taxon>
    </lineage>
</organism>